<reference evidence="8" key="1">
    <citation type="journal article" date="2014" name="Int. J. Syst. Evol. Microbiol.">
        <title>Complete genome sequence of Corynebacterium casei LMG S-19264T (=DSM 44701T), isolated from a smear-ripened cheese.</title>
        <authorList>
            <consortium name="US DOE Joint Genome Institute (JGI-PGF)"/>
            <person name="Walter F."/>
            <person name="Albersmeier A."/>
            <person name="Kalinowski J."/>
            <person name="Ruckert C."/>
        </authorList>
    </citation>
    <scope>NUCLEOTIDE SEQUENCE</scope>
    <source>
        <strain evidence="8">VKM B-2347</strain>
    </source>
</reference>
<keyword evidence="4 7" id="KW-0812">Transmembrane</keyword>
<evidence type="ECO:0000256" key="2">
    <source>
        <dbReference type="ARBA" id="ARBA00006679"/>
    </source>
</evidence>
<evidence type="ECO:0000256" key="4">
    <source>
        <dbReference type="ARBA" id="ARBA00022692"/>
    </source>
</evidence>
<evidence type="ECO:0000256" key="7">
    <source>
        <dbReference type="SAM" id="Phobius"/>
    </source>
</evidence>
<sequence length="148" mass="15578">MNPTVLTAWAPRVLSILRIMAALLFMEHGTQKLLGFPVAGDVAPMSPPLASLPGVAGVFELVGGFLLAIGLFSRPVAFLLSGQMAVAYFLVHTGADFSLAVETAKASVYPLLNRGELAALYCFVFFYLFFAGPGPWSVDAARAKGGAV</sequence>
<comment type="subcellular location">
    <subcellularLocation>
        <location evidence="1">Cell membrane</location>
        <topology evidence="1">Multi-pass membrane protein</topology>
    </subcellularLocation>
</comment>
<dbReference type="Proteomes" id="UP001143372">
    <property type="component" value="Unassembled WGS sequence"/>
</dbReference>
<accession>A0A9W6J2M4</accession>
<dbReference type="Pfam" id="PF07681">
    <property type="entry name" value="DoxX"/>
    <property type="match status" value="1"/>
</dbReference>
<dbReference type="RefSeq" id="WP_271169415.1">
    <property type="nucleotide sequence ID" value="NZ_BSFI01000020.1"/>
</dbReference>
<evidence type="ECO:0000256" key="6">
    <source>
        <dbReference type="ARBA" id="ARBA00023136"/>
    </source>
</evidence>
<evidence type="ECO:0000256" key="3">
    <source>
        <dbReference type="ARBA" id="ARBA00022475"/>
    </source>
</evidence>
<dbReference type="EMBL" id="BSFI01000020">
    <property type="protein sequence ID" value="GLK69187.1"/>
    <property type="molecule type" value="Genomic_DNA"/>
</dbReference>
<evidence type="ECO:0000313" key="8">
    <source>
        <dbReference type="EMBL" id="GLK69187.1"/>
    </source>
</evidence>
<evidence type="ECO:0008006" key="10">
    <source>
        <dbReference type="Google" id="ProtNLM"/>
    </source>
</evidence>
<feature type="transmembrane region" description="Helical" evidence="7">
    <location>
        <begin position="6"/>
        <end position="26"/>
    </location>
</feature>
<feature type="transmembrane region" description="Helical" evidence="7">
    <location>
        <begin position="47"/>
        <end position="72"/>
    </location>
</feature>
<proteinExistence type="inferred from homology"/>
<dbReference type="InterPro" id="IPR051907">
    <property type="entry name" value="DoxX-like_oxidoreductase"/>
</dbReference>
<comment type="caution">
    <text evidence="8">The sequence shown here is derived from an EMBL/GenBank/DDBJ whole genome shotgun (WGS) entry which is preliminary data.</text>
</comment>
<organism evidence="8 9">
    <name type="scientific">Hansschlegelia plantiphila</name>
    <dbReference type="NCBI Taxonomy" id="374655"/>
    <lineage>
        <taxon>Bacteria</taxon>
        <taxon>Pseudomonadati</taxon>
        <taxon>Pseudomonadota</taxon>
        <taxon>Alphaproteobacteria</taxon>
        <taxon>Hyphomicrobiales</taxon>
        <taxon>Methylopilaceae</taxon>
        <taxon>Hansschlegelia</taxon>
    </lineage>
</organism>
<gene>
    <name evidence="8" type="ORF">GCM10008179_28250</name>
</gene>
<keyword evidence="9" id="KW-1185">Reference proteome</keyword>
<dbReference type="GO" id="GO:0005886">
    <property type="term" value="C:plasma membrane"/>
    <property type="evidence" value="ECO:0007669"/>
    <property type="project" value="UniProtKB-SubCell"/>
</dbReference>
<keyword evidence="6 7" id="KW-0472">Membrane</keyword>
<dbReference type="PANTHER" id="PTHR33452:SF4">
    <property type="entry name" value="BLL4328 PROTEIN"/>
    <property type="match status" value="1"/>
</dbReference>
<reference evidence="8" key="2">
    <citation type="submission" date="2023-01" db="EMBL/GenBank/DDBJ databases">
        <authorList>
            <person name="Sun Q."/>
            <person name="Evtushenko L."/>
        </authorList>
    </citation>
    <scope>NUCLEOTIDE SEQUENCE</scope>
    <source>
        <strain evidence="8">VKM B-2347</strain>
    </source>
</reference>
<keyword evidence="3" id="KW-1003">Cell membrane</keyword>
<feature type="transmembrane region" description="Helical" evidence="7">
    <location>
        <begin position="111"/>
        <end position="130"/>
    </location>
</feature>
<evidence type="ECO:0000256" key="5">
    <source>
        <dbReference type="ARBA" id="ARBA00022989"/>
    </source>
</evidence>
<feature type="transmembrane region" description="Helical" evidence="7">
    <location>
        <begin position="78"/>
        <end position="99"/>
    </location>
</feature>
<dbReference type="InterPro" id="IPR032808">
    <property type="entry name" value="DoxX"/>
</dbReference>
<comment type="similarity">
    <text evidence="2">Belongs to the DoxX family.</text>
</comment>
<evidence type="ECO:0000256" key="1">
    <source>
        <dbReference type="ARBA" id="ARBA00004651"/>
    </source>
</evidence>
<dbReference type="PANTHER" id="PTHR33452">
    <property type="entry name" value="OXIDOREDUCTASE CATD-RELATED"/>
    <property type="match status" value="1"/>
</dbReference>
<dbReference type="AlphaFoldDB" id="A0A9W6J2M4"/>
<keyword evidence="5 7" id="KW-1133">Transmembrane helix</keyword>
<name>A0A9W6J2M4_9HYPH</name>
<evidence type="ECO:0000313" key="9">
    <source>
        <dbReference type="Proteomes" id="UP001143372"/>
    </source>
</evidence>
<protein>
    <recommendedName>
        <fullName evidence="10">DoxX family protein</fullName>
    </recommendedName>
</protein>